<dbReference type="GO" id="GO:0003677">
    <property type="term" value="F:DNA binding"/>
    <property type="evidence" value="ECO:0007669"/>
    <property type="project" value="InterPro"/>
</dbReference>
<dbReference type="InterPro" id="IPR011006">
    <property type="entry name" value="CheY-like_superfamily"/>
</dbReference>
<dbReference type="GO" id="GO:0000156">
    <property type="term" value="F:phosphorelay response regulator activity"/>
    <property type="evidence" value="ECO:0007669"/>
    <property type="project" value="InterPro"/>
</dbReference>
<dbReference type="Gene3D" id="3.40.50.2300">
    <property type="match status" value="1"/>
</dbReference>
<dbReference type="Pfam" id="PF04397">
    <property type="entry name" value="LytTR"/>
    <property type="match status" value="1"/>
</dbReference>
<dbReference type="InterPro" id="IPR007492">
    <property type="entry name" value="LytTR_DNA-bd_dom"/>
</dbReference>
<name>A0A238VSD8_9FLAO</name>
<evidence type="ECO:0000259" key="3">
    <source>
        <dbReference type="PROSITE" id="PS50930"/>
    </source>
</evidence>
<dbReference type="Proteomes" id="UP000198412">
    <property type="component" value="Unassembled WGS sequence"/>
</dbReference>
<dbReference type="SUPFAM" id="SSF52172">
    <property type="entry name" value="CheY-like"/>
    <property type="match status" value="1"/>
</dbReference>
<feature type="domain" description="Response regulatory" evidence="2">
    <location>
        <begin position="3"/>
        <end position="117"/>
    </location>
</feature>
<dbReference type="PROSITE" id="PS50110">
    <property type="entry name" value="RESPONSE_REGULATORY"/>
    <property type="match status" value="1"/>
</dbReference>
<proteinExistence type="predicted"/>
<organism evidence="4 5">
    <name type="scientific">Lutibacter flavus</name>
    <dbReference type="NCBI Taxonomy" id="691689"/>
    <lineage>
        <taxon>Bacteria</taxon>
        <taxon>Pseudomonadati</taxon>
        <taxon>Bacteroidota</taxon>
        <taxon>Flavobacteriia</taxon>
        <taxon>Flavobacteriales</taxon>
        <taxon>Flavobacteriaceae</taxon>
        <taxon>Lutibacter</taxon>
    </lineage>
</organism>
<dbReference type="PANTHER" id="PTHR37299:SF1">
    <property type="entry name" value="STAGE 0 SPORULATION PROTEIN A HOMOLOG"/>
    <property type="match status" value="1"/>
</dbReference>
<dbReference type="Pfam" id="PF00072">
    <property type="entry name" value="Response_reg"/>
    <property type="match status" value="1"/>
</dbReference>
<evidence type="ECO:0000259" key="2">
    <source>
        <dbReference type="PROSITE" id="PS50110"/>
    </source>
</evidence>
<sequence>MITAIIIDDESNAREFLGKLLVRYFSKKIIVVETCDSVKAGVEAIKLHQPELVFLDIQMPQEKGFELFKYFNPIKFEVIFTTAYDKYAIEAIRLSAIDYLLKPINYVDLLSSINRLEKRKIKVNQQAKFELLLENLDSNNNAFNKVALPTQNGFELIKLNSIIYCKSDGNYCRVFCNNGKEFLISKTLKFVEELIENELFIRIHKTFLVNINYVVKFDKVDELKVTLTNGEQLPVSVRKKEHFLNAILHRN</sequence>
<dbReference type="AlphaFoldDB" id="A0A238VSD8"/>
<protein>
    <submittedName>
        <fullName evidence="4">Two component transcriptional regulator, LytTR family</fullName>
    </submittedName>
</protein>
<evidence type="ECO:0000313" key="4">
    <source>
        <dbReference type="EMBL" id="SNR37084.1"/>
    </source>
</evidence>
<dbReference type="InterPro" id="IPR046947">
    <property type="entry name" value="LytR-like"/>
</dbReference>
<gene>
    <name evidence="4" type="ORF">SAMN04488111_0958</name>
</gene>
<dbReference type="SMART" id="SM00448">
    <property type="entry name" value="REC"/>
    <property type="match status" value="1"/>
</dbReference>
<evidence type="ECO:0000313" key="5">
    <source>
        <dbReference type="Proteomes" id="UP000198412"/>
    </source>
</evidence>
<dbReference type="SMART" id="SM00850">
    <property type="entry name" value="LytTR"/>
    <property type="match status" value="1"/>
</dbReference>
<feature type="domain" description="HTH LytTR-type" evidence="3">
    <location>
        <begin position="146"/>
        <end position="245"/>
    </location>
</feature>
<dbReference type="OrthoDB" id="2168082at2"/>
<dbReference type="Gene3D" id="2.40.50.1020">
    <property type="entry name" value="LytTr DNA-binding domain"/>
    <property type="match status" value="1"/>
</dbReference>
<dbReference type="InterPro" id="IPR001789">
    <property type="entry name" value="Sig_transdc_resp-reg_receiver"/>
</dbReference>
<dbReference type="PANTHER" id="PTHR37299">
    <property type="entry name" value="TRANSCRIPTIONAL REGULATOR-RELATED"/>
    <property type="match status" value="1"/>
</dbReference>
<evidence type="ECO:0000256" key="1">
    <source>
        <dbReference type="PROSITE-ProRule" id="PRU00169"/>
    </source>
</evidence>
<accession>A0A238VSD8</accession>
<feature type="modified residue" description="4-aspartylphosphate" evidence="1">
    <location>
        <position position="56"/>
    </location>
</feature>
<keyword evidence="1" id="KW-0597">Phosphoprotein</keyword>
<keyword evidence="5" id="KW-1185">Reference proteome</keyword>
<dbReference type="PROSITE" id="PS50930">
    <property type="entry name" value="HTH_LYTTR"/>
    <property type="match status" value="1"/>
</dbReference>
<reference evidence="5" key="1">
    <citation type="submission" date="2017-06" db="EMBL/GenBank/DDBJ databases">
        <authorList>
            <person name="Varghese N."/>
            <person name="Submissions S."/>
        </authorList>
    </citation>
    <scope>NUCLEOTIDE SEQUENCE [LARGE SCALE GENOMIC DNA]</scope>
    <source>
        <strain evidence="5">DSM 27993</strain>
    </source>
</reference>
<dbReference type="RefSeq" id="WP_089377252.1">
    <property type="nucleotide sequence ID" value="NZ_FZNX01000001.1"/>
</dbReference>
<dbReference type="EMBL" id="FZNX01000001">
    <property type="protein sequence ID" value="SNR37084.1"/>
    <property type="molecule type" value="Genomic_DNA"/>
</dbReference>